<accession>A0ABU8AUC4</accession>
<sequence length="184" mass="20374">MTTPPQRLIWVTDPEPIEGAPEGVREVFVSLVPASHPHALVRLQYVLRNDREVEGPYGVRVQQAPGAPADQWKPVGATLVRDLPFVKLERVARMTLTFGVRAPDGTPLNLSAGIFEMPPSAEKIPARAEEMVRAHHPDVDPDGGPGALRRWKRLIRLAEVQLEYNAAATQGRRHPQRLLQRSAG</sequence>
<organism evidence="1 2">
    <name type="scientific">Streptomyces bottropensis</name>
    <dbReference type="NCBI Taxonomy" id="42235"/>
    <lineage>
        <taxon>Bacteria</taxon>
        <taxon>Bacillati</taxon>
        <taxon>Actinomycetota</taxon>
        <taxon>Actinomycetes</taxon>
        <taxon>Kitasatosporales</taxon>
        <taxon>Streptomycetaceae</taxon>
        <taxon>Streptomyces</taxon>
    </lineage>
</organism>
<dbReference type="EMBL" id="JARULZ010000002">
    <property type="protein sequence ID" value="MEH0637313.1"/>
    <property type="molecule type" value="Genomic_DNA"/>
</dbReference>
<keyword evidence="2" id="KW-1185">Reference proteome</keyword>
<evidence type="ECO:0000313" key="2">
    <source>
        <dbReference type="Proteomes" id="UP001310290"/>
    </source>
</evidence>
<evidence type="ECO:0000313" key="1">
    <source>
        <dbReference type="EMBL" id="MEH0637313.1"/>
    </source>
</evidence>
<dbReference type="Proteomes" id="UP001310290">
    <property type="component" value="Unassembled WGS sequence"/>
</dbReference>
<name>A0ABU8AUC4_9ACTN</name>
<gene>
    <name evidence="1" type="ORF">QBA35_28980</name>
</gene>
<comment type="caution">
    <text evidence="1">The sequence shown here is derived from an EMBL/GenBank/DDBJ whole genome shotgun (WGS) entry which is preliminary data.</text>
</comment>
<protein>
    <submittedName>
        <fullName evidence="1">Uncharacterized protein</fullName>
    </submittedName>
</protein>
<reference evidence="1" key="1">
    <citation type="submission" date="2023-04" db="EMBL/GenBank/DDBJ databases">
        <title>Genomic diversity of scab-causing Streptomyces spp. in the province of Quebec, Canada.</title>
        <authorList>
            <person name="Biessy A."/>
            <person name="Cadieux M."/>
            <person name="Ciotola M."/>
            <person name="Filion M."/>
        </authorList>
    </citation>
    <scope>NUCLEOTIDE SEQUENCE</scope>
    <source>
        <strain evidence="1">B21-115</strain>
    </source>
</reference>
<proteinExistence type="predicted"/>
<dbReference type="RefSeq" id="WP_334660289.1">
    <property type="nucleotide sequence ID" value="NZ_JARULZ010000002.1"/>
</dbReference>